<evidence type="ECO:0000313" key="1">
    <source>
        <dbReference type="EMBL" id="MPM06492.1"/>
    </source>
</evidence>
<name>A0A644WRW7_9ZZZZ</name>
<proteinExistence type="predicted"/>
<organism evidence="1">
    <name type="scientific">bioreactor metagenome</name>
    <dbReference type="NCBI Taxonomy" id="1076179"/>
    <lineage>
        <taxon>unclassified sequences</taxon>
        <taxon>metagenomes</taxon>
        <taxon>ecological metagenomes</taxon>
    </lineage>
</organism>
<dbReference type="EMBL" id="VSSQ01001234">
    <property type="protein sequence ID" value="MPM06492.1"/>
    <property type="molecule type" value="Genomic_DNA"/>
</dbReference>
<comment type="caution">
    <text evidence="1">The sequence shown here is derived from an EMBL/GenBank/DDBJ whole genome shotgun (WGS) entry which is preliminary data.</text>
</comment>
<gene>
    <name evidence="1" type="ORF">SDC9_52793</name>
</gene>
<reference evidence="1" key="1">
    <citation type="submission" date="2019-08" db="EMBL/GenBank/DDBJ databases">
        <authorList>
            <person name="Kucharzyk K."/>
            <person name="Murdoch R.W."/>
            <person name="Higgins S."/>
            <person name="Loffler F."/>
        </authorList>
    </citation>
    <scope>NUCLEOTIDE SEQUENCE</scope>
</reference>
<dbReference type="AlphaFoldDB" id="A0A644WRW7"/>
<accession>A0A644WRW7</accession>
<sequence length="151" mass="17024">MSFEGFQFGSHIIATCFIPSLIEGNDADMVATNQKDVFLYVIQRECEDAVQIFEKVLAFFAVQSQDDFAIGLGHKLVFPFEMLPDFLVVVYLTIHGQYQLAVLAVKGLLPGFRVDNRQALVRQDGLIVGVNTRPVRTAVPDFLRHLQHLRT</sequence>
<protein>
    <submittedName>
        <fullName evidence="1">Uncharacterized protein</fullName>
    </submittedName>
</protein>